<dbReference type="AlphaFoldDB" id="X1PUZ5"/>
<sequence>MIEYLQGQNLPALRAVEVWQNEYGPGLKLTTAHYEIFTTLLEPLMLSQVPGFV</sequence>
<dbReference type="EMBL" id="BARV01025760">
    <property type="protein sequence ID" value="GAI46356.1"/>
    <property type="molecule type" value="Genomic_DNA"/>
</dbReference>
<evidence type="ECO:0000313" key="1">
    <source>
        <dbReference type="EMBL" id="GAI46356.1"/>
    </source>
</evidence>
<reference evidence="1" key="1">
    <citation type="journal article" date="2014" name="Front. Microbiol.">
        <title>High frequency of phylogenetically diverse reductive dehalogenase-homologous genes in deep subseafloor sedimentary metagenomes.</title>
        <authorList>
            <person name="Kawai M."/>
            <person name="Futagami T."/>
            <person name="Toyoda A."/>
            <person name="Takaki Y."/>
            <person name="Nishi S."/>
            <person name="Hori S."/>
            <person name="Arai W."/>
            <person name="Tsubouchi T."/>
            <person name="Morono Y."/>
            <person name="Uchiyama I."/>
            <person name="Ito T."/>
            <person name="Fujiyama A."/>
            <person name="Inagaki F."/>
            <person name="Takami H."/>
        </authorList>
    </citation>
    <scope>NUCLEOTIDE SEQUENCE</scope>
    <source>
        <strain evidence="1">Expedition CK06-06</strain>
    </source>
</reference>
<comment type="caution">
    <text evidence="1">The sequence shown here is derived from an EMBL/GenBank/DDBJ whole genome shotgun (WGS) entry which is preliminary data.</text>
</comment>
<organism evidence="1">
    <name type="scientific">marine sediment metagenome</name>
    <dbReference type="NCBI Taxonomy" id="412755"/>
    <lineage>
        <taxon>unclassified sequences</taxon>
        <taxon>metagenomes</taxon>
        <taxon>ecological metagenomes</taxon>
    </lineage>
</organism>
<accession>X1PUZ5</accession>
<name>X1PUZ5_9ZZZZ</name>
<protein>
    <submittedName>
        <fullName evidence="1">Uncharacterized protein</fullName>
    </submittedName>
</protein>
<feature type="non-terminal residue" evidence="1">
    <location>
        <position position="53"/>
    </location>
</feature>
<proteinExistence type="predicted"/>
<gene>
    <name evidence="1" type="ORF">S06H3_41743</name>
</gene>